<evidence type="ECO:0000313" key="2">
    <source>
        <dbReference type="Proteomes" id="UP001516400"/>
    </source>
</evidence>
<keyword evidence="2" id="KW-1185">Reference proteome</keyword>
<sequence>MLSCVTSYIFVDFRLPINKTWRTYAHYKYSEVTLNINLEIETMNNKFMELFGYLEKSDFNGKALYTRLHHFILRCDYMKGDSIIEENKAKILDLREKVEEALDKLKSLHPVEDFPQLLLHESTAGASRPRLLRILRTKT</sequence>
<proteinExistence type="predicted"/>
<accession>A0ABD2N4B9</accession>
<name>A0ABD2N4B9_9CUCU</name>
<dbReference type="EMBL" id="JABFTP020000062">
    <property type="protein sequence ID" value="KAL3273404.1"/>
    <property type="molecule type" value="Genomic_DNA"/>
</dbReference>
<protein>
    <submittedName>
        <fullName evidence="1">Uncharacterized protein</fullName>
    </submittedName>
</protein>
<reference evidence="1 2" key="1">
    <citation type="journal article" date="2021" name="BMC Biol.">
        <title>Horizontally acquired antibacterial genes associated with adaptive radiation of ladybird beetles.</title>
        <authorList>
            <person name="Li H.S."/>
            <person name="Tang X.F."/>
            <person name="Huang Y.H."/>
            <person name="Xu Z.Y."/>
            <person name="Chen M.L."/>
            <person name="Du X.Y."/>
            <person name="Qiu B.Y."/>
            <person name="Chen P.T."/>
            <person name="Zhang W."/>
            <person name="Slipinski A."/>
            <person name="Escalona H.E."/>
            <person name="Waterhouse R.M."/>
            <person name="Zwick A."/>
            <person name="Pang H."/>
        </authorList>
    </citation>
    <scope>NUCLEOTIDE SEQUENCE [LARGE SCALE GENOMIC DNA]</scope>
    <source>
        <strain evidence="1">SYSU2018</strain>
    </source>
</reference>
<evidence type="ECO:0000313" key="1">
    <source>
        <dbReference type="EMBL" id="KAL3273404.1"/>
    </source>
</evidence>
<dbReference type="Proteomes" id="UP001516400">
    <property type="component" value="Unassembled WGS sequence"/>
</dbReference>
<dbReference type="AlphaFoldDB" id="A0ABD2N4B9"/>
<comment type="caution">
    <text evidence="1">The sequence shown here is derived from an EMBL/GenBank/DDBJ whole genome shotgun (WGS) entry which is preliminary data.</text>
</comment>
<organism evidence="1 2">
    <name type="scientific">Cryptolaemus montrouzieri</name>
    <dbReference type="NCBI Taxonomy" id="559131"/>
    <lineage>
        <taxon>Eukaryota</taxon>
        <taxon>Metazoa</taxon>
        <taxon>Ecdysozoa</taxon>
        <taxon>Arthropoda</taxon>
        <taxon>Hexapoda</taxon>
        <taxon>Insecta</taxon>
        <taxon>Pterygota</taxon>
        <taxon>Neoptera</taxon>
        <taxon>Endopterygota</taxon>
        <taxon>Coleoptera</taxon>
        <taxon>Polyphaga</taxon>
        <taxon>Cucujiformia</taxon>
        <taxon>Coccinelloidea</taxon>
        <taxon>Coccinellidae</taxon>
        <taxon>Scymninae</taxon>
        <taxon>Scymnini</taxon>
        <taxon>Cryptolaemus</taxon>
    </lineage>
</organism>
<gene>
    <name evidence="1" type="ORF">HHI36_014850</name>
</gene>